<dbReference type="OrthoDB" id="443318at2759"/>
<comment type="caution">
    <text evidence="4">The sequence shown here is derived from an EMBL/GenBank/DDBJ whole genome shotgun (WGS) entry which is preliminary data.</text>
</comment>
<dbReference type="GO" id="GO:0005773">
    <property type="term" value="C:vacuole"/>
    <property type="evidence" value="ECO:0007669"/>
    <property type="project" value="TreeGrafter"/>
</dbReference>
<name>A0A835ELF0_9POAL</name>
<dbReference type="InterPro" id="IPR018202">
    <property type="entry name" value="Ser_caboxypep_ser_AS"/>
</dbReference>
<dbReference type="GO" id="GO:0004185">
    <property type="term" value="F:serine-type carboxypeptidase activity"/>
    <property type="evidence" value="ECO:0007669"/>
    <property type="project" value="UniProtKB-UniRule"/>
</dbReference>
<dbReference type="PANTHER" id="PTHR11802:SF280">
    <property type="entry name" value="SERINE CARBOXYPEPTIDASE-LIKE 35"/>
    <property type="match status" value="1"/>
</dbReference>
<dbReference type="PANTHER" id="PTHR11802">
    <property type="entry name" value="SERINE PROTEASE FAMILY S10 SERINE CARBOXYPEPTIDASE"/>
    <property type="match status" value="1"/>
</dbReference>
<keyword evidence="3" id="KW-0732">Signal</keyword>
<protein>
    <recommendedName>
        <fullName evidence="3">Carboxypeptidase</fullName>
        <ecNumber evidence="3">3.4.16.-</ecNumber>
    </recommendedName>
</protein>
<dbReference type="FunFam" id="3.40.50.1820:FF:000409">
    <property type="entry name" value="Carboxypeptidase"/>
    <property type="match status" value="1"/>
</dbReference>
<dbReference type="Gene3D" id="3.40.50.1820">
    <property type="entry name" value="alpha/beta hydrolase"/>
    <property type="match status" value="2"/>
</dbReference>
<dbReference type="Proteomes" id="UP000636709">
    <property type="component" value="Unassembled WGS sequence"/>
</dbReference>
<dbReference type="PROSITE" id="PS00560">
    <property type="entry name" value="CARBOXYPEPT_SER_HIS"/>
    <property type="match status" value="1"/>
</dbReference>
<dbReference type="InterPro" id="IPR029058">
    <property type="entry name" value="AB_hydrolase_fold"/>
</dbReference>
<keyword evidence="3" id="KW-0121">Carboxypeptidase</keyword>
<dbReference type="InterPro" id="IPR033124">
    <property type="entry name" value="Ser_caboxypep_his_AS"/>
</dbReference>
<sequence length="446" mass="48854">MAGATAMAVLMLALATASDAATGAPRRSQRPEADLVTGLPGQPAVGFRHYAGYVDVGSGGGKALFYWFFEGEQEPEKKPLMLWLNGAVNLLFLEAPVGVGFSYTNRTADLRRLGDRVTAEDSYSFLLNWLDKFPEFKTRDFYIAGESYAGHYVPQLAELIYDGNKRASKDKVINIKGFMIGNAVLNDATDQLGMVEYAWSHAIISDELYSAVRRECDSFKEEADGGRPGKGCTPALRAFLGAYDDIDIYSIYTPTCLLPTGAAAAAAPRRPAARLVAAPRLFSKHGEWHRLKRVPAGYDPCTEAYVTNEVIRKWNDSPSTILPILKKLMAAGLRVWVYSGDTDGRVPVTSTRYSINAMGLRPRERRANGNRSAAASAAGVVAEWGGWRAWYYRQQVAGWAVEYEEGFTLVTVRGAGHQVPLFAPGRSLAMLYHFLRGQALPAARSS</sequence>
<dbReference type="Pfam" id="PF00450">
    <property type="entry name" value="Peptidase_S10"/>
    <property type="match status" value="2"/>
</dbReference>
<dbReference type="PRINTS" id="PR00724">
    <property type="entry name" value="CRBOXYPTASEC"/>
</dbReference>
<dbReference type="EMBL" id="JACEFO010001783">
    <property type="protein sequence ID" value="KAF8702760.1"/>
    <property type="molecule type" value="Genomic_DNA"/>
</dbReference>
<keyword evidence="2" id="KW-0325">Glycoprotein</keyword>
<keyword evidence="5" id="KW-1185">Reference proteome</keyword>
<organism evidence="4 5">
    <name type="scientific">Digitaria exilis</name>
    <dbReference type="NCBI Taxonomy" id="1010633"/>
    <lineage>
        <taxon>Eukaryota</taxon>
        <taxon>Viridiplantae</taxon>
        <taxon>Streptophyta</taxon>
        <taxon>Embryophyta</taxon>
        <taxon>Tracheophyta</taxon>
        <taxon>Spermatophyta</taxon>
        <taxon>Magnoliopsida</taxon>
        <taxon>Liliopsida</taxon>
        <taxon>Poales</taxon>
        <taxon>Poaceae</taxon>
        <taxon>PACMAD clade</taxon>
        <taxon>Panicoideae</taxon>
        <taxon>Panicodae</taxon>
        <taxon>Paniceae</taxon>
        <taxon>Anthephorinae</taxon>
        <taxon>Digitaria</taxon>
    </lineage>
</organism>
<evidence type="ECO:0000256" key="1">
    <source>
        <dbReference type="ARBA" id="ARBA00009431"/>
    </source>
</evidence>
<gene>
    <name evidence="4" type="ORF">HU200_032591</name>
</gene>
<dbReference type="GO" id="GO:0006508">
    <property type="term" value="P:proteolysis"/>
    <property type="evidence" value="ECO:0007669"/>
    <property type="project" value="UniProtKB-KW"/>
</dbReference>
<evidence type="ECO:0000256" key="2">
    <source>
        <dbReference type="ARBA" id="ARBA00023180"/>
    </source>
</evidence>
<dbReference type="Gene3D" id="3.40.50.12670">
    <property type="match status" value="1"/>
</dbReference>
<dbReference type="InterPro" id="IPR001563">
    <property type="entry name" value="Peptidase_S10"/>
</dbReference>
<keyword evidence="3" id="KW-0378">Hydrolase</keyword>
<reference evidence="4" key="1">
    <citation type="submission" date="2020-07" db="EMBL/GenBank/DDBJ databases">
        <title>Genome sequence and genetic diversity analysis of an under-domesticated orphan crop, white fonio (Digitaria exilis).</title>
        <authorList>
            <person name="Bennetzen J.L."/>
            <person name="Chen S."/>
            <person name="Ma X."/>
            <person name="Wang X."/>
            <person name="Yssel A.E.J."/>
            <person name="Chaluvadi S.R."/>
            <person name="Johnson M."/>
            <person name="Gangashetty P."/>
            <person name="Hamidou F."/>
            <person name="Sanogo M.D."/>
            <person name="Zwaenepoel A."/>
            <person name="Wallace J."/>
            <person name="Van De Peer Y."/>
            <person name="Van Deynze A."/>
        </authorList>
    </citation>
    <scope>NUCLEOTIDE SEQUENCE</scope>
    <source>
        <tissue evidence="4">Leaves</tissue>
    </source>
</reference>
<comment type="similarity">
    <text evidence="1 3">Belongs to the peptidase S10 family.</text>
</comment>
<evidence type="ECO:0000256" key="3">
    <source>
        <dbReference type="RuleBase" id="RU361156"/>
    </source>
</evidence>
<dbReference type="SUPFAM" id="SSF53474">
    <property type="entry name" value="alpha/beta-Hydrolases"/>
    <property type="match status" value="1"/>
</dbReference>
<accession>A0A835ELF0</accession>
<keyword evidence="3" id="KW-0645">Protease</keyword>
<feature type="chain" id="PRO_5033111978" description="Carboxypeptidase" evidence="3">
    <location>
        <begin position="21"/>
        <end position="446"/>
    </location>
</feature>
<dbReference type="EC" id="3.4.16.-" evidence="3"/>
<evidence type="ECO:0000313" key="4">
    <source>
        <dbReference type="EMBL" id="KAF8702760.1"/>
    </source>
</evidence>
<dbReference type="PROSITE" id="PS00131">
    <property type="entry name" value="CARBOXYPEPT_SER_SER"/>
    <property type="match status" value="1"/>
</dbReference>
<feature type="signal peptide" evidence="3">
    <location>
        <begin position="1"/>
        <end position="20"/>
    </location>
</feature>
<dbReference type="AlphaFoldDB" id="A0A835ELF0"/>
<proteinExistence type="inferred from homology"/>
<evidence type="ECO:0000313" key="5">
    <source>
        <dbReference type="Proteomes" id="UP000636709"/>
    </source>
</evidence>